<feature type="compositionally biased region" description="Basic and acidic residues" evidence="1">
    <location>
        <begin position="189"/>
        <end position="207"/>
    </location>
</feature>
<dbReference type="AlphaFoldDB" id="A0A6J4GY50"/>
<reference evidence="2" key="1">
    <citation type="submission" date="2020-02" db="EMBL/GenBank/DDBJ databases">
        <authorList>
            <person name="Meier V. D."/>
        </authorList>
    </citation>
    <scope>NUCLEOTIDE SEQUENCE</scope>
    <source>
        <strain evidence="2">AVDCRST_MAG52</strain>
    </source>
</reference>
<feature type="compositionally biased region" description="Basic and acidic residues" evidence="1">
    <location>
        <begin position="60"/>
        <end position="74"/>
    </location>
</feature>
<feature type="compositionally biased region" description="Basic residues" evidence="1">
    <location>
        <begin position="83"/>
        <end position="93"/>
    </location>
</feature>
<feature type="compositionally biased region" description="Basic residues" evidence="1">
    <location>
        <begin position="296"/>
        <end position="305"/>
    </location>
</feature>
<dbReference type="EC" id="4.1.3.-" evidence="2"/>
<evidence type="ECO:0000313" key="2">
    <source>
        <dbReference type="EMBL" id="CAA9209048.1"/>
    </source>
</evidence>
<feature type="compositionally biased region" description="Basic and acidic residues" evidence="1">
    <location>
        <begin position="257"/>
        <end position="289"/>
    </location>
</feature>
<proteinExistence type="predicted"/>
<dbReference type="EMBL" id="CADCTN010000001">
    <property type="protein sequence ID" value="CAA9209048.1"/>
    <property type="molecule type" value="Genomic_DNA"/>
</dbReference>
<feature type="compositionally biased region" description="Basic and acidic residues" evidence="1">
    <location>
        <begin position="113"/>
        <end position="137"/>
    </location>
</feature>
<evidence type="ECO:0000256" key="1">
    <source>
        <dbReference type="SAM" id="MobiDB-lite"/>
    </source>
</evidence>
<dbReference type="GO" id="GO:0016829">
    <property type="term" value="F:lyase activity"/>
    <property type="evidence" value="ECO:0007669"/>
    <property type="project" value="UniProtKB-KW"/>
</dbReference>
<feature type="region of interest" description="Disordered" evidence="1">
    <location>
        <begin position="1"/>
        <end position="317"/>
    </location>
</feature>
<feature type="compositionally biased region" description="Basic and acidic residues" evidence="1">
    <location>
        <begin position="239"/>
        <end position="248"/>
    </location>
</feature>
<organism evidence="2">
    <name type="scientific">uncultured Blastococcus sp</name>
    <dbReference type="NCBI Taxonomy" id="217144"/>
    <lineage>
        <taxon>Bacteria</taxon>
        <taxon>Bacillati</taxon>
        <taxon>Actinomycetota</taxon>
        <taxon>Actinomycetes</taxon>
        <taxon>Geodermatophilales</taxon>
        <taxon>Geodermatophilaceae</taxon>
        <taxon>Blastococcus</taxon>
        <taxon>environmental samples</taxon>
    </lineage>
</organism>
<feature type="compositionally biased region" description="Pro residues" evidence="1">
    <location>
        <begin position="178"/>
        <end position="187"/>
    </location>
</feature>
<keyword evidence="2" id="KW-0456">Lyase</keyword>
<gene>
    <name evidence="2" type="ORF">AVDCRST_MAG52-1061</name>
</gene>
<name>A0A6J4GY50_9ACTN</name>
<protein>
    <submittedName>
        <fullName evidence="2">L-malyl-CoA/beta-methylmalyl-CoA lyase, actinobacterial type</fullName>
        <ecNumber evidence="2">4.1.3.-</ecNumber>
    </submittedName>
</protein>
<feature type="non-terminal residue" evidence="2">
    <location>
        <position position="1"/>
    </location>
</feature>
<feature type="non-terminal residue" evidence="2">
    <location>
        <position position="317"/>
    </location>
</feature>
<sequence>GRAPIPSFQPRRSRQQPPVPGQGQGPPGRPGVPRPRGRVRAAGQARCPQEHRRRTQRGWLGREDPHGPGERLDDGVDVPGRAGGRRGRRREPRLHHAAEGPGRRPGQGAGHAADPDREGQRPGGRPDRHRGADRDGAGADQRQRHRLRQRAHRDDHLRAGRLHGQHQHEVAGGRRPAPGLPGRPLPLHPHADPHGRPRPGRAGDRRPVPAGARRAGVRGGRQALGDAGLRRQVGAAPGPDRRRQRDLRAVAGGLRPRRADPRRLRLGDVGGRRQEGLGDARRRDDRRGQPQDGPGHRRQGPRRRHGADVVLHPAGEL</sequence>
<accession>A0A6J4GY50</accession>